<name>A0AB34KWM0_9PEZI</name>
<dbReference type="PANTHER" id="PTHR35896">
    <property type="entry name" value="IG-LIKE DOMAIN-CONTAINING PROTEIN"/>
    <property type="match status" value="1"/>
</dbReference>
<dbReference type="GeneID" id="96005009"/>
<dbReference type="RefSeq" id="XP_069230815.1">
    <property type="nucleotide sequence ID" value="XM_069372171.1"/>
</dbReference>
<dbReference type="Proteomes" id="UP000803884">
    <property type="component" value="Unassembled WGS sequence"/>
</dbReference>
<keyword evidence="2" id="KW-1185">Reference proteome</keyword>
<sequence>MAMGCRYDQIAVDWLPEHCIDNDLVAEFDASGPDANGSWPYFEPTTTFGSENETDFLRIDNAEIDSFAREGRGYYATREWHVLHCMFTSRKQFRAGFQAEKVELWNNHEGHIKHSSEYVTSAVKWRLEADVVETHILGVDRHVPSGEE</sequence>
<reference evidence="1 2" key="1">
    <citation type="journal article" date="2020" name="Microbiol. Resour. Announc.">
        <title>Draft Genome Sequence of a Cladosporium Species Isolated from the Mesophotic Ascidian Didemnum maculosum.</title>
        <authorList>
            <person name="Gioti A."/>
            <person name="Siaperas R."/>
            <person name="Nikolaivits E."/>
            <person name="Le Goff G."/>
            <person name="Ouazzani J."/>
            <person name="Kotoulas G."/>
            <person name="Topakas E."/>
        </authorList>
    </citation>
    <scope>NUCLEOTIDE SEQUENCE [LARGE SCALE GENOMIC DNA]</scope>
    <source>
        <strain evidence="1 2">TM138-S3</strain>
    </source>
</reference>
<dbReference type="EMBL" id="JAAQHG020000009">
    <property type="protein sequence ID" value="KAL1587710.1"/>
    <property type="molecule type" value="Genomic_DNA"/>
</dbReference>
<accession>A0AB34KWM0</accession>
<evidence type="ECO:0000313" key="2">
    <source>
        <dbReference type="Proteomes" id="UP000803884"/>
    </source>
</evidence>
<protein>
    <submittedName>
        <fullName evidence="1">Uncharacterized protein</fullName>
    </submittedName>
</protein>
<evidence type="ECO:0000313" key="1">
    <source>
        <dbReference type="EMBL" id="KAL1587710.1"/>
    </source>
</evidence>
<dbReference type="InterPro" id="IPR053008">
    <property type="entry name" value="Phomopsin_biosynth_assoc"/>
</dbReference>
<organism evidence="1 2">
    <name type="scientific">Cladosporium halotolerans</name>
    <dbReference type="NCBI Taxonomy" id="1052096"/>
    <lineage>
        <taxon>Eukaryota</taxon>
        <taxon>Fungi</taxon>
        <taxon>Dikarya</taxon>
        <taxon>Ascomycota</taxon>
        <taxon>Pezizomycotina</taxon>
        <taxon>Dothideomycetes</taxon>
        <taxon>Dothideomycetidae</taxon>
        <taxon>Cladosporiales</taxon>
        <taxon>Cladosporiaceae</taxon>
        <taxon>Cladosporium</taxon>
    </lineage>
</organism>
<proteinExistence type="predicted"/>
<comment type="caution">
    <text evidence="1">The sequence shown here is derived from an EMBL/GenBank/DDBJ whole genome shotgun (WGS) entry which is preliminary data.</text>
</comment>
<dbReference type="PANTHER" id="PTHR35896:SF3">
    <property type="entry name" value="MAJOR FACILITATOR SUPERFAMILY TRANSPORTER"/>
    <property type="match status" value="1"/>
</dbReference>
<gene>
    <name evidence="1" type="ORF">WHR41_03565</name>
</gene>
<dbReference type="AlphaFoldDB" id="A0AB34KWM0"/>